<comment type="caution">
    <text evidence="2">The sequence shown here is derived from an EMBL/GenBank/DDBJ whole genome shotgun (WGS) entry which is preliminary data.</text>
</comment>
<evidence type="ECO:0000256" key="1">
    <source>
        <dbReference type="SAM" id="MobiDB-lite"/>
    </source>
</evidence>
<gene>
    <name evidence="2" type="ORF">Ae201684_017020</name>
</gene>
<name>A0A6G0WAJ3_9STRA</name>
<reference evidence="2 3" key="1">
    <citation type="submission" date="2019-07" db="EMBL/GenBank/DDBJ databases">
        <title>Genomics analysis of Aphanomyces spp. identifies a new class of oomycete effector associated with host adaptation.</title>
        <authorList>
            <person name="Gaulin E."/>
        </authorList>
    </citation>
    <scope>NUCLEOTIDE SEQUENCE [LARGE SCALE GENOMIC DNA]</scope>
    <source>
        <strain evidence="2 3">ATCC 201684</strain>
    </source>
</reference>
<dbReference type="VEuPathDB" id="FungiDB:AeMF1_015014"/>
<protein>
    <submittedName>
        <fullName evidence="2">Uncharacterized protein</fullName>
    </submittedName>
</protein>
<keyword evidence="3" id="KW-1185">Reference proteome</keyword>
<proteinExistence type="predicted"/>
<evidence type="ECO:0000313" key="3">
    <source>
        <dbReference type="Proteomes" id="UP000481153"/>
    </source>
</evidence>
<evidence type="ECO:0000313" key="2">
    <source>
        <dbReference type="EMBL" id="KAF0724258.1"/>
    </source>
</evidence>
<organism evidence="2 3">
    <name type="scientific">Aphanomyces euteiches</name>
    <dbReference type="NCBI Taxonomy" id="100861"/>
    <lineage>
        <taxon>Eukaryota</taxon>
        <taxon>Sar</taxon>
        <taxon>Stramenopiles</taxon>
        <taxon>Oomycota</taxon>
        <taxon>Saprolegniomycetes</taxon>
        <taxon>Saprolegniales</taxon>
        <taxon>Verrucalvaceae</taxon>
        <taxon>Aphanomyces</taxon>
    </lineage>
</organism>
<dbReference type="EMBL" id="VJMJ01000274">
    <property type="protein sequence ID" value="KAF0724258.1"/>
    <property type="molecule type" value="Genomic_DNA"/>
</dbReference>
<feature type="compositionally biased region" description="Basic and acidic residues" evidence="1">
    <location>
        <begin position="243"/>
        <end position="252"/>
    </location>
</feature>
<feature type="region of interest" description="Disordered" evidence="1">
    <location>
        <begin position="242"/>
        <end position="304"/>
    </location>
</feature>
<feature type="compositionally biased region" description="Basic and acidic residues" evidence="1">
    <location>
        <begin position="277"/>
        <end position="289"/>
    </location>
</feature>
<dbReference type="Proteomes" id="UP000481153">
    <property type="component" value="Unassembled WGS sequence"/>
</dbReference>
<sequence length="304" mass="32404">MAQEQQPLSSLKTVVDGGVTQAQTYLAHLQAQIAEYDARYHVSETASSYLKSTVDLANQAVDELRKSAAALRETTTSTTKAQVELVQAALNRVTQSLGQIQSQAAQYDTKFKVVIADAHGSLEALATKTVDATREAIERAHVQALAVQHHVSHSVLVTAGAVLQQVEAVDARYNLSSTVNKTVQLVAEKALDLDAQYQVTQTAISLDTTVTGGLGQRGVETGKQLVQNGLVFVNDTIQQAKSAHADSLKEPEPEATPVEAPKKAPEAPVATPLPAVAEKEQPQQPKKELQVVAPTKPQSKPTAP</sequence>
<accession>A0A6G0WAJ3</accession>
<dbReference type="AlphaFoldDB" id="A0A6G0WAJ3"/>